<dbReference type="EMBL" id="LR796651">
    <property type="protein sequence ID" value="CAB4157541.1"/>
    <property type="molecule type" value="Genomic_DNA"/>
</dbReference>
<name>A0A6J5NJA0_9CAUD</name>
<reference evidence="1" key="1">
    <citation type="submission" date="2020-04" db="EMBL/GenBank/DDBJ databases">
        <authorList>
            <person name="Chiriac C."/>
            <person name="Salcher M."/>
            <person name="Ghai R."/>
            <person name="Kavagutti S V."/>
        </authorList>
    </citation>
    <scope>NUCLEOTIDE SEQUENCE</scope>
</reference>
<gene>
    <name evidence="1" type="ORF">UFOVP694_30</name>
</gene>
<protein>
    <submittedName>
        <fullName evidence="1">Uncharacterized protein</fullName>
    </submittedName>
</protein>
<proteinExistence type="predicted"/>
<accession>A0A6J5NJA0</accession>
<sequence length="237" mass="26740">MATEIYKKGNVFLIDGIELEIIPLKIKYLREFMAAFAEMNNVKDDDDAIDVLTNCVRICMKQYYPKISKTIADIEDNINLPTIYQIVEFAAGIKINKKSEEPVKQQAEKSGATWDDLDLASLESEVFLLGIWKDYEELETNISMPELMAILESKRELEYQEKKFLAAIQGVDLDKNSGREKGQKEWEDMKARVFSGGATSDSNDVLALQGQNAKKAGFGIGMGLDYEDARDPSLMKN</sequence>
<organism evidence="1">
    <name type="scientific">uncultured Caudovirales phage</name>
    <dbReference type="NCBI Taxonomy" id="2100421"/>
    <lineage>
        <taxon>Viruses</taxon>
        <taxon>Duplodnaviria</taxon>
        <taxon>Heunggongvirae</taxon>
        <taxon>Uroviricota</taxon>
        <taxon>Caudoviricetes</taxon>
        <taxon>Peduoviridae</taxon>
        <taxon>Maltschvirus</taxon>
        <taxon>Maltschvirus maltsch</taxon>
    </lineage>
</organism>
<evidence type="ECO:0000313" key="1">
    <source>
        <dbReference type="EMBL" id="CAB4157541.1"/>
    </source>
</evidence>